<sequence length="508" mass="57297">MARKLCLLALLLLALVPASRRSFDAFSAPTSPTSTQRSPGRGRSKTYRRRDVSGLPVQILHPSKVMRGKPKAFWKDVLRVWEREIPKPDFAVHHAAKAVRLLPKVNFTGMPPKHPVLMNLLKRTKEFLEEDNCTMMVEDPEKPRGGRAHRIGLCTEDAQAMMRAATVLQRSIPELDRDIAPLLQVKVRDAVNAMSNKDVVRMLLIGNLKGAETWSRLLSRLGPELADDIDLEEVAPIIQLLCSQQPTIEATTALDQGTGQPVKTSPKVEGLRAEESGHLLVILRDQVVTYLDVMELRDAAAAIWWLGNSGLMNNQLQEAASTFILRRVMSMLPQQYDPSVWQIACSFAKVQREEPSLLKAVARLALKNDLGTMTNWAVAVMSWSYTQLERSQDGLSSFRNRLKAEAKLRGITQEQVEESPWLEYSEEMDKFWLAQRIDKRPLFIAPRPVKLLQKRSAKADAERAAEVGKLTSLPNWREVEFDDSDVAVAADLEEFHLFETREPEQVSD</sequence>
<keyword evidence="4" id="KW-1185">Reference proteome</keyword>
<evidence type="ECO:0000256" key="1">
    <source>
        <dbReference type="SAM" id="MobiDB-lite"/>
    </source>
</evidence>
<keyword evidence="2" id="KW-0732">Signal</keyword>
<feature type="compositionally biased region" description="Polar residues" evidence="1">
    <location>
        <begin position="28"/>
        <end position="38"/>
    </location>
</feature>
<evidence type="ECO:0000256" key="2">
    <source>
        <dbReference type="SAM" id="SignalP"/>
    </source>
</evidence>
<gene>
    <name evidence="3" type="ORF">SCF082_LOCUS26061</name>
</gene>
<dbReference type="EMBL" id="CAXAMM010019691">
    <property type="protein sequence ID" value="CAK9046253.1"/>
    <property type="molecule type" value="Genomic_DNA"/>
</dbReference>
<evidence type="ECO:0000313" key="3">
    <source>
        <dbReference type="EMBL" id="CAK9046253.1"/>
    </source>
</evidence>
<evidence type="ECO:0000313" key="4">
    <source>
        <dbReference type="Proteomes" id="UP001642464"/>
    </source>
</evidence>
<feature type="chain" id="PRO_5045711141" evidence="2">
    <location>
        <begin position="22"/>
        <end position="508"/>
    </location>
</feature>
<proteinExistence type="predicted"/>
<reference evidence="3 4" key="1">
    <citation type="submission" date="2024-02" db="EMBL/GenBank/DDBJ databases">
        <authorList>
            <person name="Chen Y."/>
            <person name="Shah S."/>
            <person name="Dougan E. K."/>
            <person name="Thang M."/>
            <person name="Chan C."/>
        </authorList>
    </citation>
    <scope>NUCLEOTIDE SEQUENCE [LARGE SCALE GENOMIC DNA]</scope>
</reference>
<organism evidence="3 4">
    <name type="scientific">Durusdinium trenchii</name>
    <dbReference type="NCBI Taxonomy" id="1381693"/>
    <lineage>
        <taxon>Eukaryota</taxon>
        <taxon>Sar</taxon>
        <taxon>Alveolata</taxon>
        <taxon>Dinophyceae</taxon>
        <taxon>Suessiales</taxon>
        <taxon>Symbiodiniaceae</taxon>
        <taxon>Durusdinium</taxon>
    </lineage>
</organism>
<feature type="region of interest" description="Disordered" evidence="1">
    <location>
        <begin position="26"/>
        <end position="48"/>
    </location>
</feature>
<accession>A0ABP0M508</accession>
<comment type="caution">
    <text evidence="3">The sequence shown here is derived from an EMBL/GenBank/DDBJ whole genome shotgun (WGS) entry which is preliminary data.</text>
</comment>
<dbReference type="Proteomes" id="UP001642464">
    <property type="component" value="Unassembled WGS sequence"/>
</dbReference>
<feature type="signal peptide" evidence="2">
    <location>
        <begin position="1"/>
        <end position="21"/>
    </location>
</feature>
<name>A0ABP0M508_9DINO</name>
<protein>
    <submittedName>
        <fullName evidence="3">Uncharacterized protein</fullName>
    </submittedName>
</protein>